<dbReference type="Proteomes" id="UP000069850">
    <property type="component" value="Chromosome 1"/>
</dbReference>
<proteinExistence type="predicted"/>
<name>A0A0X3BKB7_9EURY</name>
<sequence length="119" mass="12522">MLSPAVTCCHCCHSPPPVNPKDCIALPAVKDEPGPASAGGGTLPVLPHPAPLCSAIKAECQVVVIRQFVPEFEDERAIVQDVAGDDTSESTSLTFSTPSGVLTRTFILHFSILRLTIEG</sequence>
<reference evidence="1 2" key="1">
    <citation type="submission" date="2016-01" db="EMBL/GenBank/DDBJ databases">
        <authorList>
            <person name="Manzoor S."/>
        </authorList>
    </citation>
    <scope>NUCLEOTIDE SEQUENCE [LARGE SCALE GENOMIC DNA]</scope>
    <source>
        <strain evidence="1">Methanoculleus sp MAB1</strain>
    </source>
</reference>
<accession>A0A0X3BKB7</accession>
<dbReference type="AlphaFoldDB" id="A0A0X3BKB7"/>
<protein>
    <submittedName>
        <fullName evidence="1">Uncharacterized protein</fullName>
    </submittedName>
</protein>
<evidence type="ECO:0000313" key="1">
    <source>
        <dbReference type="EMBL" id="CVK32423.1"/>
    </source>
</evidence>
<dbReference type="KEGG" id="mema:MMAB1_1210"/>
<gene>
    <name evidence="1" type="ORF">MMAB1_1210</name>
</gene>
<organism evidence="1 2">
    <name type="scientific">Methanoculleus bourgensis</name>
    <dbReference type="NCBI Taxonomy" id="83986"/>
    <lineage>
        <taxon>Archaea</taxon>
        <taxon>Methanobacteriati</taxon>
        <taxon>Methanobacteriota</taxon>
        <taxon>Stenosarchaea group</taxon>
        <taxon>Methanomicrobia</taxon>
        <taxon>Methanomicrobiales</taxon>
        <taxon>Methanomicrobiaceae</taxon>
        <taxon>Methanoculleus</taxon>
    </lineage>
</organism>
<evidence type="ECO:0000313" key="2">
    <source>
        <dbReference type="Proteomes" id="UP000069850"/>
    </source>
</evidence>
<dbReference type="EMBL" id="LT158599">
    <property type="protein sequence ID" value="CVK32423.1"/>
    <property type="molecule type" value="Genomic_DNA"/>
</dbReference>